<reference evidence="4" key="1">
    <citation type="submission" date="2020-07" db="EMBL/GenBank/DDBJ databases">
        <title>Genome sequence and genetic diversity analysis of an under-domesticated orphan crop, white fonio (Digitaria exilis).</title>
        <authorList>
            <person name="Bennetzen J.L."/>
            <person name="Chen S."/>
            <person name="Ma X."/>
            <person name="Wang X."/>
            <person name="Yssel A.E.J."/>
            <person name="Chaluvadi S.R."/>
            <person name="Johnson M."/>
            <person name="Gangashetty P."/>
            <person name="Hamidou F."/>
            <person name="Sanogo M.D."/>
            <person name="Zwaenepoel A."/>
            <person name="Wallace J."/>
            <person name="Van De Peer Y."/>
            <person name="Van Deynze A."/>
        </authorList>
    </citation>
    <scope>NUCLEOTIDE SEQUENCE</scope>
    <source>
        <tissue evidence="4">Leaves</tissue>
    </source>
</reference>
<evidence type="ECO:0000256" key="3">
    <source>
        <dbReference type="ARBA" id="ARBA00023122"/>
    </source>
</evidence>
<keyword evidence="5" id="KW-1185">Reference proteome</keyword>
<dbReference type="AlphaFoldDB" id="A0A835KPA7"/>
<dbReference type="Gene3D" id="3.10.580.10">
    <property type="entry name" value="CBS-domain"/>
    <property type="match status" value="2"/>
</dbReference>
<gene>
    <name evidence="4" type="ORF">HU200_009585</name>
</gene>
<keyword evidence="2" id="KW-0677">Repeat</keyword>
<organism evidence="4 5">
    <name type="scientific">Digitaria exilis</name>
    <dbReference type="NCBI Taxonomy" id="1010633"/>
    <lineage>
        <taxon>Eukaryota</taxon>
        <taxon>Viridiplantae</taxon>
        <taxon>Streptophyta</taxon>
        <taxon>Embryophyta</taxon>
        <taxon>Tracheophyta</taxon>
        <taxon>Spermatophyta</taxon>
        <taxon>Magnoliopsida</taxon>
        <taxon>Liliopsida</taxon>
        <taxon>Poales</taxon>
        <taxon>Poaceae</taxon>
        <taxon>PACMAD clade</taxon>
        <taxon>Panicoideae</taxon>
        <taxon>Panicodae</taxon>
        <taxon>Paniceae</taxon>
        <taxon>Anthephorinae</taxon>
        <taxon>Digitaria</taxon>
    </lineage>
</organism>
<dbReference type="PANTHER" id="PTHR13780:SF35">
    <property type="entry name" value="LD22662P"/>
    <property type="match status" value="1"/>
</dbReference>
<proteinExistence type="inferred from homology"/>
<evidence type="ECO:0000313" key="5">
    <source>
        <dbReference type="Proteomes" id="UP000636709"/>
    </source>
</evidence>
<evidence type="ECO:0008006" key="6">
    <source>
        <dbReference type="Google" id="ProtNLM"/>
    </source>
</evidence>
<evidence type="ECO:0000313" key="4">
    <source>
        <dbReference type="EMBL" id="KAF8762404.1"/>
    </source>
</evidence>
<evidence type="ECO:0000256" key="1">
    <source>
        <dbReference type="ARBA" id="ARBA00006750"/>
    </source>
</evidence>
<dbReference type="Proteomes" id="UP000636709">
    <property type="component" value="Unassembled WGS sequence"/>
</dbReference>
<name>A0A835KPA7_9POAL</name>
<dbReference type="OrthoDB" id="531008at2759"/>
<dbReference type="SUPFAM" id="SSF54631">
    <property type="entry name" value="CBS-domain pair"/>
    <property type="match status" value="1"/>
</dbReference>
<sequence length="301" mass="34176">MRMITPSLYNQVHCPMVIFRKALLEFQRLLYKSLGARVSEYLSLHTGYDLLPDSGKVIALDINLPVKQSFHILHEQGIPVAPLWDSFRGQFCWSSEPIGFHTHIEREEQLETHTISAWKEAKRQTYVRNDGHWRPHQPLVHATPYESLRDIALKILQNGISTVPVIYSSSTDGSFPQLLHLASLSGILKCICRYFKNSTAGVSSIAIVDENDSLLDTYSRSDITALAKDKVYTHVRLEEMTIHQVRVSLGLVGDMLCNLDKMPNTPFGYFNGQRCQMCLRSDPLLKVMERLSNPGESCGTW</sequence>
<evidence type="ECO:0000256" key="2">
    <source>
        <dbReference type="ARBA" id="ARBA00022737"/>
    </source>
</evidence>
<dbReference type="EMBL" id="JACEFO010000640">
    <property type="protein sequence ID" value="KAF8762404.1"/>
    <property type="molecule type" value="Genomic_DNA"/>
</dbReference>
<dbReference type="InterPro" id="IPR050511">
    <property type="entry name" value="AMPK_gamma/SDS23_families"/>
</dbReference>
<keyword evidence="3" id="KW-0129">CBS domain</keyword>
<comment type="caution">
    <text evidence="4">The sequence shown here is derived from an EMBL/GenBank/DDBJ whole genome shotgun (WGS) entry which is preliminary data.</text>
</comment>
<comment type="similarity">
    <text evidence="1">Belongs to the 5'-AMP-activated protein kinase gamma subunit family.</text>
</comment>
<dbReference type="PANTHER" id="PTHR13780">
    <property type="entry name" value="AMP-ACTIVATED PROTEIN KINASE, GAMMA REGULATORY SUBUNIT"/>
    <property type="match status" value="1"/>
</dbReference>
<dbReference type="InterPro" id="IPR046342">
    <property type="entry name" value="CBS_dom_sf"/>
</dbReference>
<protein>
    <recommendedName>
        <fullName evidence="6">CBS domain-containing protein</fullName>
    </recommendedName>
</protein>
<accession>A0A835KPA7</accession>